<feature type="domain" description="Glycosyltransferase subfamily 4-like N-terminal" evidence="2">
    <location>
        <begin position="92"/>
        <end position="185"/>
    </location>
</feature>
<reference evidence="3 4" key="1">
    <citation type="submission" date="2018-02" db="EMBL/GenBank/DDBJ databases">
        <title>Comparative genomes isolates from brazilian mangrove.</title>
        <authorList>
            <person name="Araujo J.E."/>
            <person name="Taketani R.G."/>
            <person name="Silva M.C.P."/>
            <person name="Loureco M.V."/>
            <person name="Andreote F.D."/>
        </authorList>
    </citation>
    <scope>NUCLEOTIDE SEQUENCE [LARGE SCALE GENOMIC DNA]</scope>
    <source>
        <strain evidence="3 4">NAP PRIS-MGV</strain>
    </source>
</reference>
<dbReference type="Gene3D" id="3.40.50.2000">
    <property type="entry name" value="Glycogen Phosphorylase B"/>
    <property type="match status" value="2"/>
</dbReference>
<dbReference type="Proteomes" id="UP000239388">
    <property type="component" value="Unassembled WGS sequence"/>
</dbReference>
<keyword evidence="3" id="KW-0808">Transferase</keyword>
<dbReference type="Pfam" id="PF00534">
    <property type="entry name" value="Glycos_transf_1"/>
    <property type="match status" value="1"/>
</dbReference>
<feature type="domain" description="Glycosyl transferase family 1" evidence="1">
    <location>
        <begin position="202"/>
        <end position="361"/>
    </location>
</feature>
<dbReference type="InterPro" id="IPR001296">
    <property type="entry name" value="Glyco_trans_1"/>
</dbReference>
<name>A0A2S8G0W3_9BACT</name>
<evidence type="ECO:0000259" key="1">
    <source>
        <dbReference type="Pfam" id="PF00534"/>
    </source>
</evidence>
<evidence type="ECO:0000313" key="3">
    <source>
        <dbReference type="EMBL" id="PQO38076.1"/>
    </source>
</evidence>
<dbReference type="EMBL" id="PUIB01000011">
    <property type="protein sequence ID" value="PQO38076.1"/>
    <property type="molecule type" value="Genomic_DNA"/>
</dbReference>
<dbReference type="Pfam" id="PF13579">
    <property type="entry name" value="Glyco_trans_4_4"/>
    <property type="match status" value="1"/>
</dbReference>
<dbReference type="InterPro" id="IPR050194">
    <property type="entry name" value="Glycosyltransferase_grp1"/>
</dbReference>
<dbReference type="GO" id="GO:0016757">
    <property type="term" value="F:glycosyltransferase activity"/>
    <property type="evidence" value="ECO:0007669"/>
    <property type="project" value="InterPro"/>
</dbReference>
<dbReference type="AlphaFoldDB" id="A0A2S8G0W3"/>
<dbReference type="PANTHER" id="PTHR45947:SF3">
    <property type="entry name" value="SULFOQUINOVOSYL TRANSFERASE SQD2"/>
    <property type="match status" value="1"/>
</dbReference>
<dbReference type="SUPFAM" id="SSF53756">
    <property type="entry name" value="UDP-Glycosyltransferase/glycogen phosphorylase"/>
    <property type="match status" value="1"/>
</dbReference>
<sequence>MGKYMRNDSGLAPGSEPLRIGIVKGFDISPVSETFILAHAELLSSQSAIVDGVFPRLNGHSILGDSLIARTLRTIRKKVLVGSQVKDQDAAYAKFIKTWKPDAILAEYGTSGVAVMGACKRYDVPLVVHFHGYDASRKNVLKEFSHSYRQMFRQAAAIVAVSRLMQRQLIAMGAPDNKVHYNSYGVDCTRFASGRPGRSACTFLAVGRLVDKKAPYLTLLAFQQVVKQCPDAKLIIVGDGPLRSACCDLVRGLHLTEHVEMVGAKSHGEVQALMQSSRAFVQHSVRALDGDCEGTPVAIIEASASGLPVVATRHAGIPDVVIEGSSGYLVDECDVDGMAAYMLRLARDPSLAEQMGIQGRRIVEERFSIEKSIGALREIINNSISQARKSLAS</sequence>
<evidence type="ECO:0000259" key="2">
    <source>
        <dbReference type="Pfam" id="PF13579"/>
    </source>
</evidence>
<protein>
    <submittedName>
        <fullName evidence="3">Glycosyl transferase family 1</fullName>
    </submittedName>
</protein>
<gene>
    <name evidence="3" type="ORF">C5Y98_08305</name>
</gene>
<comment type="caution">
    <text evidence="3">The sequence shown here is derived from an EMBL/GenBank/DDBJ whole genome shotgun (WGS) entry which is preliminary data.</text>
</comment>
<organism evidence="3 4">
    <name type="scientific">Blastopirellula marina</name>
    <dbReference type="NCBI Taxonomy" id="124"/>
    <lineage>
        <taxon>Bacteria</taxon>
        <taxon>Pseudomonadati</taxon>
        <taxon>Planctomycetota</taxon>
        <taxon>Planctomycetia</taxon>
        <taxon>Pirellulales</taxon>
        <taxon>Pirellulaceae</taxon>
        <taxon>Blastopirellula</taxon>
    </lineage>
</organism>
<proteinExistence type="predicted"/>
<dbReference type="PANTHER" id="PTHR45947">
    <property type="entry name" value="SULFOQUINOVOSYL TRANSFERASE SQD2"/>
    <property type="match status" value="1"/>
</dbReference>
<dbReference type="InterPro" id="IPR028098">
    <property type="entry name" value="Glyco_trans_4-like_N"/>
</dbReference>
<accession>A0A2S8G0W3</accession>
<evidence type="ECO:0000313" key="4">
    <source>
        <dbReference type="Proteomes" id="UP000239388"/>
    </source>
</evidence>